<sequence length="48" mass="5764">MLQNVSGVEIIEVKRRVFTDEYGLKSVQSHHLWSSYNEPIFFSFYYFA</sequence>
<dbReference type="AlphaFoldDB" id="X1CQC9"/>
<dbReference type="EMBL" id="BART01035066">
    <property type="protein sequence ID" value="GAH10606.1"/>
    <property type="molecule type" value="Genomic_DNA"/>
</dbReference>
<accession>X1CQC9</accession>
<gene>
    <name evidence="1" type="ORF">S01H4_59709</name>
</gene>
<protein>
    <submittedName>
        <fullName evidence="1">Uncharacterized protein</fullName>
    </submittedName>
</protein>
<proteinExistence type="predicted"/>
<organism evidence="1">
    <name type="scientific">marine sediment metagenome</name>
    <dbReference type="NCBI Taxonomy" id="412755"/>
    <lineage>
        <taxon>unclassified sequences</taxon>
        <taxon>metagenomes</taxon>
        <taxon>ecological metagenomes</taxon>
    </lineage>
</organism>
<evidence type="ECO:0000313" key="1">
    <source>
        <dbReference type="EMBL" id="GAH10606.1"/>
    </source>
</evidence>
<name>X1CQC9_9ZZZZ</name>
<reference evidence="1" key="1">
    <citation type="journal article" date="2014" name="Front. Microbiol.">
        <title>High frequency of phylogenetically diverse reductive dehalogenase-homologous genes in deep subseafloor sedimentary metagenomes.</title>
        <authorList>
            <person name="Kawai M."/>
            <person name="Futagami T."/>
            <person name="Toyoda A."/>
            <person name="Takaki Y."/>
            <person name="Nishi S."/>
            <person name="Hori S."/>
            <person name="Arai W."/>
            <person name="Tsubouchi T."/>
            <person name="Morono Y."/>
            <person name="Uchiyama I."/>
            <person name="Ito T."/>
            <person name="Fujiyama A."/>
            <person name="Inagaki F."/>
            <person name="Takami H."/>
        </authorList>
    </citation>
    <scope>NUCLEOTIDE SEQUENCE</scope>
    <source>
        <strain evidence="1">Expedition CK06-06</strain>
    </source>
</reference>
<comment type="caution">
    <text evidence="1">The sequence shown here is derived from an EMBL/GenBank/DDBJ whole genome shotgun (WGS) entry which is preliminary data.</text>
</comment>